<dbReference type="PANTHER" id="PTHR43351:SF2">
    <property type="entry name" value="L(+)-TARTRATE DEHYDRATASE SUBUNIT BETA-RELATED"/>
    <property type="match status" value="1"/>
</dbReference>
<reference evidence="4 5" key="1">
    <citation type="journal article" date="2018" name="Environ. Microbiol.">
        <title>Novel energy conservation strategies and behaviour of Pelotomaculum schinkii driving syntrophic propionate catabolism.</title>
        <authorList>
            <person name="Hidalgo-Ahumada C.A.P."/>
            <person name="Nobu M.K."/>
            <person name="Narihiro T."/>
            <person name="Tamaki H."/>
            <person name="Liu W.T."/>
            <person name="Kamagata Y."/>
            <person name="Stams A.J.M."/>
            <person name="Imachi H."/>
            <person name="Sousa D.Z."/>
        </authorList>
    </citation>
    <scope>NUCLEOTIDE SEQUENCE [LARGE SCALE GENOMIC DNA]</scope>
    <source>
        <strain evidence="4 5">MGP</strain>
    </source>
</reference>
<dbReference type="SUPFAM" id="SSF117457">
    <property type="entry name" value="FumA C-terminal domain-like"/>
    <property type="match status" value="1"/>
</dbReference>
<dbReference type="InterPro" id="IPR004647">
    <property type="entry name" value="Fe-S_hydro-lyase_TtdB-typ_cat"/>
</dbReference>
<evidence type="ECO:0000313" key="5">
    <source>
        <dbReference type="Proteomes" id="UP000297597"/>
    </source>
</evidence>
<evidence type="ECO:0000256" key="1">
    <source>
        <dbReference type="ARBA" id="ARBA00008876"/>
    </source>
</evidence>
<dbReference type="AlphaFoldDB" id="A0A4Y7RW81"/>
<keyword evidence="2 4" id="KW-0456">Lyase</keyword>
<comment type="caution">
    <text evidence="4">The sequence shown here is derived from an EMBL/GenBank/DDBJ whole genome shotgun (WGS) entry which is preliminary data.</text>
</comment>
<dbReference type="EC" id="4.2.1.2" evidence="4"/>
<dbReference type="RefSeq" id="WP_134212825.1">
    <property type="nucleotide sequence ID" value="NZ_QFFZ01000006.1"/>
</dbReference>
<evidence type="ECO:0000256" key="2">
    <source>
        <dbReference type="ARBA" id="ARBA00023239"/>
    </source>
</evidence>
<protein>
    <submittedName>
        <fullName evidence="4">Fumarate hydratase class I, anaerobic</fullName>
        <ecNumber evidence="4">4.2.1.2</ecNumber>
    </submittedName>
</protein>
<keyword evidence="5" id="KW-1185">Reference proteome</keyword>
<dbReference type="OrthoDB" id="9798978at2"/>
<evidence type="ECO:0000259" key="3">
    <source>
        <dbReference type="Pfam" id="PF05683"/>
    </source>
</evidence>
<dbReference type="EMBL" id="QFFZ01000006">
    <property type="protein sequence ID" value="TEB12527.1"/>
    <property type="molecule type" value="Genomic_DNA"/>
</dbReference>
<evidence type="ECO:0000313" key="4">
    <source>
        <dbReference type="EMBL" id="TEB12527.1"/>
    </source>
</evidence>
<dbReference type="Proteomes" id="UP000297597">
    <property type="component" value="Unassembled WGS sequence"/>
</dbReference>
<gene>
    <name evidence="4" type="primary">fumB</name>
    <name evidence="4" type="ORF">Pmgp_00858</name>
</gene>
<dbReference type="PANTHER" id="PTHR43351">
    <property type="entry name" value="L(+)-TARTRATE DEHYDRATASE SUBUNIT BETA"/>
    <property type="match status" value="1"/>
</dbReference>
<dbReference type="NCBIfam" id="NF005310">
    <property type="entry name" value="PRK06842.1"/>
    <property type="match status" value="1"/>
</dbReference>
<dbReference type="Gene3D" id="3.20.130.10">
    <property type="entry name" value="Fe-S hydro-lyase, tartrate dehydratase beta-type, catalytic domain"/>
    <property type="match status" value="1"/>
</dbReference>
<dbReference type="NCBIfam" id="TIGR00723">
    <property type="entry name" value="ttdB_fumA_fumB"/>
    <property type="match status" value="1"/>
</dbReference>
<dbReference type="Pfam" id="PF05683">
    <property type="entry name" value="Fumerase_C"/>
    <property type="match status" value="1"/>
</dbReference>
<dbReference type="GO" id="GO:0004333">
    <property type="term" value="F:fumarate hydratase activity"/>
    <property type="evidence" value="ECO:0007669"/>
    <property type="project" value="UniProtKB-EC"/>
</dbReference>
<name>A0A4Y7RW81_9FIRM</name>
<dbReference type="InterPro" id="IPR036660">
    <property type="entry name" value="Fe-S_hydroAse_TtdB_cat_sf"/>
</dbReference>
<proteinExistence type="inferred from homology"/>
<sequence>MTQIRLTTPLTDEDVEKLRIGQQVLVNGVIYTGRDAAHKRMVDLIKAGKVNELPFDPKGQIIYYVGPSPTKPGRVVGSCGPTTSYRMDPYAPELYKLGLKASIGKGKRSPEVIEAMKKYKGVYLAAIGGAAALIAKCIKSAKVIAYPDLGAEAVHEFVVEDFPMVVVNDTLGGDLYQEGIKIYAVK</sequence>
<organism evidence="4 5">
    <name type="scientific">Pelotomaculum propionicicum</name>
    <dbReference type="NCBI Taxonomy" id="258475"/>
    <lineage>
        <taxon>Bacteria</taxon>
        <taxon>Bacillati</taxon>
        <taxon>Bacillota</taxon>
        <taxon>Clostridia</taxon>
        <taxon>Eubacteriales</taxon>
        <taxon>Desulfotomaculaceae</taxon>
        <taxon>Pelotomaculum</taxon>
    </lineage>
</organism>
<accession>A0A4Y7RW81</accession>
<comment type="similarity">
    <text evidence="1">Belongs to the class-I fumarase family.</text>
</comment>
<feature type="domain" description="Fe-S hydro-lyase tartrate dehydratase beta-type catalytic" evidence="3">
    <location>
        <begin position="2"/>
        <end position="178"/>
    </location>
</feature>